<keyword evidence="1" id="KW-0677">Repeat</keyword>
<dbReference type="PANTHER" id="PTHR45641:SF19">
    <property type="entry name" value="NEPHROCYSTIN-3"/>
    <property type="match status" value="1"/>
</dbReference>
<dbReference type="PROSITE" id="PS51996">
    <property type="entry name" value="TR_MART"/>
    <property type="match status" value="1"/>
</dbReference>
<feature type="repeat" description="TPR" evidence="3">
    <location>
        <begin position="567"/>
        <end position="599"/>
    </location>
</feature>
<dbReference type="EMBL" id="CAJOBA010039841">
    <property type="protein sequence ID" value="CAF4084284.1"/>
    <property type="molecule type" value="Genomic_DNA"/>
</dbReference>
<feature type="non-terminal residue" evidence="6">
    <location>
        <position position="599"/>
    </location>
</feature>
<protein>
    <recommendedName>
        <fullName evidence="4">ADP ribosyltransferase domain-containing protein</fullName>
    </recommendedName>
</protein>
<feature type="repeat" description="TPR" evidence="3">
    <location>
        <begin position="483"/>
        <end position="516"/>
    </location>
</feature>
<evidence type="ECO:0000256" key="1">
    <source>
        <dbReference type="ARBA" id="ARBA00022737"/>
    </source>
</evidence>
<evidence type="ECO:0000256" key="2">
    <source>
        <dbReference type="ARBA" id="ARBA00022803"/>
    </source>
</evidence>
<dbReference type="Proteomes" id="UP000677228">
    <property type="component" value="Unassembled WGS sequence"/>
</dbReference>
<feature type="non-terminal residue" evidence="6">
    <location>
        <position position="1"/>
    </location>
</feature>
<evidence type="ECO:0000313" key="6">
    <source>
        <dbReference type="EMBL" id="CAF4084284.1"/>
    </source>
</evidence>
<keyword evidence="2 3" id="KW-0802">TPR repeat</keyword>
<dbReference type="GO" id="GO:0005576">
    <property type="term" value="C:extracellular region"/>
    <property type="evidence" value="ECO:0007669"/>
    <property type="project" value="InterPro"/>
</dbReference>
<evidence type="ECO:0000259" key="4">
    <source>
        <dbReference type="Pfam" id="PF03496"/>
    </source>
</evidence>
<proteinExistence type="predicted"/>
<dbReference type="InterPro" id="IPR019734">
    <property type="entry name" value="TPR_rpt"/>
</dbReference>
<dbReference type="EMBL" id="CAJNOK010018280">
    <property type="protein sequence ID" value="CAF1279420.1"/>
    <property type="molecule type" value="Genomic_DNA"/>
</dbReference>
<dbReference type="PROSITE" id="PS50293">
    <property type="entry name" value="TPR_REGION"/>
    <property type="match status" value="1"/>
</dbReference>
<name>A0A8S2Q4H5_9BILA</name>
<dbReference type="Proteomes" id="UP000682733">
    <property type="component" value="Unassembled WGS sequence"/>
</dbReference>
<accession>A0A8S2Q4H5</accession>
<feature type="domain" description="ADP ribosyltransferase" evidence="4">
    <location>
        <begin position="188"/>
        <end position="289"/>
    </location>
</feature>
<dbReference type="Pfam" id="PF07719">
    <property type="entry name" value="TPR_2"/>
    <property type="match status" value="1"/>
</dbReference>
<sequence length="599" mass="68225">SQTMENKTIIISNSVKVDDSQKATPVGIPTTINMEEITLIWFDEDIRLREDIKETTKVLRQINDCIIFHDDKDKCIKHIKSIQHEKILFISTCESALDILNIVHHLSQIHLVFLLSTTPKQYEHLLHEYSKIVRIFEEQHELINSIKQNIDLAEKQMQTFSFYDQNQNLAQKYEELKTQQTSSTVKTLYRGLKLSDNDFHKLKQYEGKLISANGFFSTSGSKQVALMFASESATEPPQQSVLFEIQCGIPANMATLADISEISNFHSEEEVLFDLGAIFLIQTIEPSPESNVWVIKMKETAQGASVVRDYKELNKKAMQKHSAVIIFGDLLTNMGEYAKAQTYFESLLASPNREDISWIYHKIATAHYRKGEYEQSLQYSLRAQETNMNDDPTASQTPAHIITDIASVYFSKADYDQTSDSHPKALRLAEIRLPPNHDSTAASLMTIGNIYYPKGDSDQALQYSLKSLRMHEIYLPPNHDSTAASLINIGNIYHKKGDYHQALHYSLKALKMQEICLPPNHDSTAASLRNIANNYRAKADYDQALEYSLKSLRMQEICLPPNHHTTAASLMTTGNIYYSTGDYDQALQYYLKALRIKAI</sequence>
<comment type="caution">
    <text evidence="6">The sequence shown here is derived from an EMBL/GenBank/DDBJ whole genome shotgun (WGS) entry which is preliminary data.</text>
</comment>
<dbReference type="InterPro" id="IPR011990">
    <property type="entry name" value="TPR-like_helical_dom_sf"/>
</dbReference>
<evidence type="ECO:0000313" key="7">
    <source>
        <dbReference type="Proteomes" id="UP000682733"/>
    </source>
</evidence>
<dbReference type="SMART" id="SM00028">
    <property type="entry name" value="TPR"/>
    <property type="match status" value="6"/>
</dbReference>
<dbReference type="InterPro" id="IPR013105">
    <property type="entry name" value="TPR_2"/>
</dbReference>
<dbReference type="Pfam" id="PF03496">
    <property type="entry name" value="ADPrib_exo_Tox"/>
    <property type="match status" value="1"/>
</dbReference>
<dbReference type="SUPFAM" id="SSF81901">
    <property type="entry name" value="HCP-like"/>
    <property type="match status" value="1"/>
</dbReference>
<dbReference type="SUPFAM" id="SSF56399">
    <property type="entry name" value="ADP-ribosylation"/>
    <property type="match status" value="1"/>
</dbReference>
<gene>
    <name evidence="5" type="ORF">OVA965_LOCUS27565</name>
    <name evidence="6" type="ORF">TMI583_LOCUS28309</name>
</gene>
<evidence type="ECO:0000256" key="3">
    <source>
        <dbReference type="PROSITE-ProRule" id="PRU00339"/>
    </source>
</evidence>
<dbReference type="PROSITE" id="PS50005">
    <property type="entry name" value="TPR"/>
    <property type="match status" value="2"/>
</dbReference>
<dbReference type="Gene3D" id="3.90.176.10">
    <property type="entry name" value="Toxin ADP-ribosyltransferase, Chain A, domain 1"/>
    <property type="match status" value="1"/>
</dbReference>
<evidence type="ECO:0000313" key="5">
    <source>
        <dbReference type="EMBL" id="CAF1279420.1"/>
    </source>
</evidence>
<dbReference type="Gene3D" id="1.25.40.10">
    <property type="entry name" value="Tetratricopeptide repeat domain"/>
    <property type="match status" value="2"/>
</dbReference>
<dbReference type="PANTHER" id="PTHR45641">
    <property type="entry name" value="TETRATRICOPEPTIDE REPEAT PROTEIN (AFU_ORTHOLOGUE AFUA_6G03870)"/>
    <property type="match status" value="1"/>
</dbReference>
<dbReference type="AlphaFoldDB" id="A0A8S2Q4H5"/>
<reference evidence="6" key="1">
    <citation type="submission" date="2021-02" db="EMBL/GenBank/DDBJ databases">
        <authorList>
            <person name="Nowell W R."/>
        </authorList>
    </citation>
    <scope>NUCLEOTIDE SEQUENCE</scope>
</reference>
<dbReference type="InterPro" id="IPR003540">
    <property type="entry name" value="ADP-ribosyltransferase"/>
</dbReference>
<organism evidence="6 7">
    <name type="scientific">Didymodactylos carnosus</name>
    <dbReference type="NCBI Taxonomy" id="1234261"/>
    <lineage>
        <taxon>Eukaryota</taxon>
        <taxon>Metazoa</taxon>
        <taxon>Spiralia</taxon>
        <taxon>Gnathifera</taxon>
        <taxon>Rotifera</taxon>
        <taxon>Eurotatoria</taxon>
        <taxon>Bdelloidea</taxon>
        <taxon>Philodinida</taxon>
        <taxon>Philodinidae</taxon>
        <taxon>Didymodactylos</taxon>
    </lineage>
</organism>
<dbReference type="Pfam" id="PF13424">
    <property type="entry name" value="TPR_12"/>
    <property type="match status" value="2"/>
</dbReference>